<sequence length="843" mass="93630">MEKFWSYDVDEVLKTIETSKNGLSTEQANERIEKLGQNLFEEKKSASKLMVFINQFKNPITMILIFAAILSIFLKDYSDGIIILIIIMISALLSYNHESKANDAVKKLLSTVSVTSAVLRDGKFQELDNFKLTVGDIISVKTGDMIPADCLLIEENSLSMDESSLTGETFPVEKNVEKLEEKTALSQRKNSLWMGTHVISGSGKAVIVNLAKDSEFGKITESLDETETDTDFERGIKDFGNLILQVTTILIGLIFLFNIILNKPFLESFMFALALSVGLTPQMLPAIISVNLSQGAKRMSAQGVIVKKLNSIENFGSMTVMCSDKTGTITKGQVKLESAMDNTGKKSETLVKLAAINSYFQEGYTNPIDQAILEENKNDFTKYEKLFEIPYSFENKLLSVIVNTNNDLSDQNIMITKGALTSVINVCSTYQDDSGNSGNIEEIKSEIMDLFEKYSSQGYRILGLAYKNIDHTTDVSKQKAENLIFRGLLLFIDPLKDDIKDVIEKMNSLGVSLKMITGDNHLIAKNIGSKVGLNPDKILLGEDLNSYSLSQLNKKIMDIDIFAEISPNQKEKIILAYKQAGEIVGYMGDGINDAPAIKQADVGISVDTAADTAKDAASIVLLENSLKVLVSGIKEGRRTFINTLKYIFVATSANFGNMFSMAGASLFLKFLPLLPKQILLTNLFTDFPSLQIASDSVDEDWLQSPVTWDMKFIKRFMIIFGITSSVFDYITFIVLLLLFKANEQFFQTGWMLESVISAMVVMLIVRTKRPVIKSKPSNKLLLAIFLVAIALIAIIYSPINTYLGLIALPAQALLSMLAISLIYALTAEIFKKQFYKHNSFSRK</sequence>
<evidence type="ECO:0000256" key="17">
    <source>
        <dbReference type="ARBA" id="ARBA00047295"/>
    </source>
</evidence>
<dbReference type="Pfam" id="PF13246">
    <property type="entry name" value="Cation_ATPase"/>
    <property type="match status" value="1"/>
</dbReference>
<evidence type="ECO:0000256" key="4">
    <source>
        <dbReference type="ARBA" id="ARBA00012786"/>
    </source>
</evidence>
<keyword evidence="10" id="KW-0547">Nucleotide-binding</keyword>
<dbReference type="Gene3D" id="3.40.1110.10">
    <property type="entry name" value="Calcium-transporting ATPase, cytoplasmic domain N"/>
    <property type="match status" value="1"/>
</dbReference>
<keyword evidence="6" id="KW-1003">Cell membrane</keyword>
<keyword evidence="14 18" id="KW-1133">Transmembrane helix</keyword>
<evidence type="ECO:0000256" key="8">
    <source>
        <dbReference type="ARBA" id="ARBA00022553"/>
    </source>
</evidence>
<evidence type="ECO:0000313" key="21">
    <source>
        <dbReference type="Proteomes" id="UP000502899"/>
    </source>
</evidence>
<dbReference type="Pfam" id="PF00690">
    <property type="entry name" value="Cation_ATPase_N"/>
    <property type="match status" value="1"/>
</dbReference>
<dbReference type="Proteomes" id="UP000502899">
    <property type="component" value="Chromosome"/>
</dbReference>
<dbReference type="InterPro" id="IPR018303">
    <property type="entry name" value="ATPase_P-typ_P_site"/>
</dbReference>
<dbReference type="InterPro" id="IPR044492">
    <property type="entry name" value="P_typ_ATPase_HD_dom"/>
</dbReference>
<organism evidence="20 21">
    <name type="scientific">Finegoldia magna</name>
    <name type="common">Peptostreptococcus magnus</name>
    <dbReference type="NCBI Taxonomy" id="1260"/>
    <lineage>
        <taxon>Bacteria</taxon>
        <taxon>Bacillati</taxon>
        <taxon>Bacillota</taxon>
        <taxon>Tissierellia</taxon>
        <taxon>Tissierellales</taxon>
        <taxon>Peptoniphilaceae</taxon>
        <taxon>Finegoldia</taxon>
    </lineage>
</organism>
<evidence type="ECO:0000256" key="11">
    <source>
        <dbReference type="ARBA" id="ARBA00022840"/>
    </source>
</evidence>
<dbReference type="SFLD" id="SFLDS00003">
    <property type="entry name" value="Haloacid_Dehalogenase"/>
    <property type="match status" value="1"/>
</dbReference>
<dbReference type="GO" id="GO:0016887">
    <property type="term" value="F:ATP hydrolysis activity"/>
    <property type="evidence" value="ECO:0007669"/>
    <property type="project" value="InterPro"/>
</dbReference>
<proteinExistence type="inferred from homology"/>
<reference evidence="20 21" key="1">
    <citation type="submission" date="2020-05" db="EMBL/GenBank/DDBJ databases">
        <title>FDA dAtabase for Regulatory Grade micrObial Sequences (FDA-ARGOS): Supporting development and validation of Infectious Disease Dx tests.</title>
        <authorList>
            <person name="Pederson C."/>
            <person name="Tallon L."/>
            <person name="Sadzewicz L."/>
            <person name="Zhao X."/>
            <person name="Vavikolanu K."/>
            <person name="Mehta A."/>
            <person name="Aluvathingal J."/>
            <person name="Nadendla S."/>
            <person name="Myers T."/>
            <person name="Yan Y."/>
            <person name="Sichtig H."/>
        </authorList>
    </citation>
    <scope>NUCLEOTIDE SEQUENCE [LARGE SCALE GENOMIC DNA]</scope>
    <source>
        <strain evidence="20 21">FDAARGOS_764</strain>
    </source>
</reference>
<gene>
    <name evidence="20" type="primary">mgtA</name>
    <name evidence="20" type="ORF">FOC70_03400</name>
</gene>
<dbReference type="Gene3D" id="3.40.50.1000">
    <property type="entry name" value="HAD superfamily/HAD-like"/>
    <property type="match status" value="1"/>
</dbReference>
<dbReference type="PROSITE" id="PS00154">
    <property type="entry name" value="ATPASE_E1_E2"/>
    <property type="match status" value="1"/>
</dbReference>
<keyword evidence="12" id="KW-0460">Magnesium</keyword>
<dbReference type="EMBL" id="CP054000">
    <property type="protein sequence ID" value="QKH79454.1"/>
    <property type="molecule type" value="Genomic_DNA"/>
</dbReference>
<feature type="transmembrane region" description="Helical" evidence="18">
    <location>
        <begin position="745"/>
        <end position="765"/>
    </location>
</feature>
<keyword evidence="9 18" id="KW-0812">Transmembrane</keyword>
<dbReference type="SFLD" id="SFLDF00027">
    <property type="entry name" value="p-type_atpase"/>
    <property type="match status" value="1"/>
</dbReference>
<evidence type="ECO:0000256" key="5">
    <source>
        <dbReference type="ARBA" id="ARBA00013555"/>
    </source>
</evidence>
<dbReference type="Pfam" id="PF00122">
    <property type="entry name" value="E1-E2_ATPase"/>
    <property type="match status" value="1"/>
</dbReference>
<dbReference type="SUPFAM" id="SSF81665">
    <property type="entry name" value="Calcium ATPase, transmembrane domain M"/>
    <property type="match status" value="1"/>
</dbReference>
<evidence type="ECO:0000256" key="12">
    <source>
        <dbReference type="ARBA" id="ARBA00022842"/>
    </source>
</evidence>
<keyword evidence="8" id="KW-0597">Phosphoprotein</keyword>
<dbReference type="NCBIfam" id="TIGR01494">
    <property type="entry name" value="ATPase_P-type"/>
    <property type="match status" value="2"/>
</dbReference>
<evidence type="ECO:0000259" key="19">
    <source>
        <dbReference type="SMART" id="SM00831"/>
    </source>
</evidence>
<evidence type="ECO:0000256" key="3">
    <source>
        <dbReference type="ARBA" id="ARBA00008746"/>
    </source>
</evidence>
<evidence type="ECO:0000256" key="18">
    <source>
        <dbReference type="SAM" id="Phobius"/>
    </source>
</evidence>
<evidence type="ECO:0000256" key="7">
    <source>
        <dbReference type="ARBA" id="ARBA00022519"/>
    </source>
</evidence>
<feature type="transmembrane region" description="Helical" evidence="18">
    <location>
        <begin position="80"/>
        <end position="97"/>
    </location>
</feature>
<dbReference type="SFLD" id="SFLDG00002">
    <property type="entry name" value="C1.7:_P-type_atpase_like"/>
    <property type="match status" value="1"/>
</dbReference>
<keyword evidence="13" id="KW-1278">Translocase</keyword>
<feature type="transmembrane region" description="Helical" evidence="18">
    <location>
        <begin position="802"/>
        <end position="826"/>
    </location>
</feature>
<dbReference type="InterPro" id="IPR059000">
    <property type="entry name" value="ATPase_P-type_domA"/>
</dbReference>
<dbReference type="Pfam" id="PF00689">
    <property type="entry name" value="Cation_ATPase_C"/>
    <property type="match status" value="1"/>
</dbReference>
<feature type="transmembrane region" description="Helical" evidence="18">
    <location>
        <begin position="242"/>
        <end position="262"/>
    </location>
</feature>
<dbReference type="PRINTS" id="PR01836">
    <property type="entry name" value="MGATPASE"/>
</dbReference>
<comment type="function">
    <text evidence="1">Mediates magnesium influx to the cytosol.</text>
</comment>
<feature type="transmembrane region" description="Helical" evidence="18">
    <location>
        <begin position="777"/>
        <end position="796"/>
    </location>
</feature>
<dbReference type="Gene3D" id="1.20.1110.10">
    <property type="entry name" value="Calcium-transporting ATPase, transmembrane domain"/>
    <property type="match status" value="1"/>
</dbReference>
<feature type="transmembrane region" description="Helical" evidence="18">
    <location>
        <begin position="56"/>
        <end position="74"/>
    </location>
</feature>
<dbReference type="InterPro" id="IPR001757">
    <property type="entry name" value="P_typ_ATPase"/>
</dbReference>
<dbReference type="InterPro" id="IPR036412">
    <property type="entry name" value="HAD-like_sf"/>
</dbReference>
<dbReference type="InterPro" id="IPR004014">
    <property type="entry name" value="ATPase_P-typ_cation-transptr_N"/>
</dbReference>
<evidence type="ECO:0000256" key="14">
    <source>
        <dbReference type="ARBA" id="ARBA00022989"/>
    </source>
</evidence>
<dbReference type="InterPro" id="IPR008250">
    <property type="entry name" value="ATPase_P-typ_transduc_dom_A_sf"/>
</dbReference>
<dbReference type="GO" id="GO:0005524">
    <property type="term" value="F:ATP binding"/>
    <property type="evidence" value="ECO:0007669"/>
    <property type="project" value="UniProtKB-KW"/>
</dbReference>
<comment type="catalytic activity">
    <reaction evidence="17">
        <text>Mg(2+)(out) + ATP + H2O = Mg(2+)(in) + ADP + phosphate + H(+)</text>
        <dbReference type="Rhea" id="RHEA:10260"/>
        <dbReference type="ChEBI" id="CHEBI:15377"/>
        <dbReference type="ChEBI" id="CHEBI:15378"/>
        <dbReference type="ChEBI" id="CHEBI:18420"/>
        <dbReference type="ChEBI" id="CHEBI:30616"/>
        <dbReference type="ChEBI" id="CHEBI:43474"/>
        <dbReference type="ChEBI" id="CHEBI:456216"/>
        <dbReference type="EC" id="7.2.2.14"/>
    </reaction>
</comment>
<dbReference type="AlphaFoldDB" id="A0A7D4FH07"/>
<name>A0A7D4FH07_FINMA</name>
<keyword evidence="11" id="KW-0067">ATP-binding</keyword>
<evidence type="ECO:0000256" key="1">
    <source>
        <dbReference type="ARBA" id="ARBA00003954"/>
    </source>
</evidence>
<evidence type="ECO:0000256" key="15">
    <source>
        <dbReference type="ARBA" id="ARBA00023136"/>
    </source>
</evidence>
<dbReference type="EC" id="7.2.2.14" evidence="4"/>
<dbReference type="InterPro" id="IPR006068">
    <property type="entry name" value="ATPase_P-typ_cation-transptr_C"/>
</dbReference>
<dbReference type="GO" id="GO:0005886">
    <property type="term" value="C:plasma membrane"/>
    <property type="evidence" value="ECO:0007669"/>
    <property type="project" value="UniProtKB-SubCell"/>
</dbReference>
<dbReference type="InterPro" id="IPR006415">
    <property type="entry name" value="P-type_ATPase_IIIB"/>
</dbReference>
<dbReference type="Gene3D" id="2.70.150.10">
    <property type="entry name" value="Calcium-transporting ATPase, cytoplasmic transduction domain A"/>
    <property type="match status" value="1"/>
</dbReference>
<evidence type="ECO:0000256" key="16">
    <source>
        <dbReference type="ARBA" id="ARBA00029806"/>
    </source>
</evidence>
<feature type="domain" description="Cation-transporting P-type ATPase N-terminal" evidence="19">
    <location>
        <begin position="3"/>
        <end position="76"/>
    </location>
</feature>
<dbReference type="GO" id="GO:0015444">
    <property type="term" value="F:P-type magnesium transporter activity"/>
    <property type="evidence" value="ECO:0007669"/>
    <property type="project" value="UniProtKB-EC"/>
</dbReference>
<feature type="transmembrane region" description="Helical" evidence="18">
    <location>
        <begin position="716"/>
        <end position="739"/>
    </location>
</feature>
<dbReference type="RefSeq" id="WP_002841354.1">
    <property type="nucleotide sequence ID" value="NZ_CP054000.1"/>
</dbReference>
<dbReference type="NCBIfam" id="TIGR01524">
    <property type="entry name" value="ATPase-IIIB_Mg"/>
    <property type="match status" value="1"/>
</dbReference>
<comment type="similarity">
    <text evidence="3">Belongs to the cation transport ATPase (P-type) (TC 3.A.3) family. Type IIIB subfamily.</text>
</comment>
<keyword evidence="15 18" id="KW-0472">Membrane</keyword>
<evidence type="ECO:0000256" key="2">
    <source>
        <dbReference type="ARBA" id="ARBA00004429"/>
    </source>
</evidence>
<evidence type="ECO:0000313" key="20">
    <source>
        <dbReference type="EMBL" id="QKH79454.1"/>
    </source>
</evidence>
<keyword evidence="7" id="KW-0997">Cell inner membrane</keyword>
<dbReference type="SMART" id="SM00831">
    <property type="entry name" value="Cation_ATPase_N"/>
    <property type="match status" value="1"/>
</dbReference>
<evidence type="ECO:0000256" key="13">
    <source>
        <dbReference type="ARBA" id="ARBA00022967"/>
    </source>
</evidence>
<dbReference type="InterPro" id="IPR023298">
    <property type="entry name" value="ATPase_P-typ_TM_dom_sf"/>
</dbReference>
<comment type="subcellular location">
    <subcellularLocation>
        <location evidence="2">Cell inner membrane</location>
        <topology evidence="2">Multi-pass membrane protein</topology>
    </subcellularLocation>
</comment>
<protein>
    <recommendedName>
        <fullName evidence="5">Magnesium-transporting ATPase, P-type 1</fullName>
        <ecNumber evidence="4">7.2.2.14</ecNumber>
    </recommendedName>
    <alternativeName>
        <fullName evidence="16">Mg(2+) transport ATPase, P-type 1</fullName>
    </alternativeName>
</protein>
<accession>A0A7D4FH07</accession>
<dbReference type="InterPro" id="IPR023214">
    <property type="entry name" value="HAD_sf"/>
</dbReference>
<dbReference type="SUPFAM" id="SSF56784">
    <property type="entry name" value="HAD-like"/>
    <property type="match status" value="1"/>
</dbReference>
<evidence type="ECO:0000256" key="10">
    <source>
        <dbReference type="ARBA" id="ARBA00022741"/>
    </source>
</evidence>
<evidence type="ECO:0000256" key="9">
    <source>
        <dbReference type="ARBA" id="ARBA00022692"/>
    </source>
</evidence>
<dbReference type="InterPro" id="IPR023299">
    <property type="entry name" value="ATPase_P-typ_cyto_dom_N"/>
</dbReference>
<dbReference type="SUPFAM" id="SSF81653">
    <property type="entry name" value="Calcium ATPase, transduction domain A"/>
    <property type="match status" value="1"/>
</dbReference>
<dbReference type="PANTHER" id="PTHR42861">
    <property type="entry name" value="CALCIUM-TRANSPORTING ATPASE"/>
    <property type="match status" value="1"/>
</dbReference>
<evidence type="ECO:0000256" key="6">
    <source>
        <dbReference type="ARBA" id="ARBA00022475"/>
    </source>
</evidence>